<name>A0A332KPE5_KLEPN</name>
<dbReference type="AlphaFoldDB" id="A0A332KPE5"/>
<sequence length="207" mass="24241">MPGSKRICRQCLNDDRYLNNIIASDPDASESCDYCDSDEMTMSMETLAEKVDWLIENYYRGGEYNHYLEEYEGEPLFSVLEQEVTANDNIIDDLSELLEELWFDWSSHDRKYGDEPHFVEAVTISGNLSRKWNSMEGNLERVIDSLIWTRWQLSKRFLLTFTKIIPQHSSILSLTNQFSVVVFFSQRMHLKSHYVCPSRVSDLLLLS</sequence>
<reference evidence="1 2" key="1">
    <citation type="submission" date="2018-07" db="EMBL/GenBank/DDBJ databases">
        <authorList>
            <consortium name="Pathogen Informatics"/>
        </authorList>
    </citation>
    <scope>NUCLEOTIDE SEQUENCE [LARGE SCALE GENOMIC DNA]</scope>
    <source>
        <strain evidence="1 2">4300STDY6470422</strain>
    </source>
</reference>
<dbReference type="RefSeq" id="WP_004902335.1">
    <property type="nucleotide sequence ID" value="NZ_CP102631.1"/>
</dbReference>
<accession>A0A332KPE5</accession>
<gene>
    <name evidence="1" type="ORF">SAMEA4364603_05247</name>
</gene>
<proteinExistence type="predicted"/>
<evidence type="ECO:0000313" key="2">
    <source>
        <dbReference type="Proteomes" id="UP000252603"/>
    </source>
</evidence>
<evidence type="ECO:0000313" key="1">
    <source>
        <dbReference type="EMBL" id="SSK61697.1"/>
    </source>
</evidence>
<dbReference type="EMBL" id="UFEU01000030">
    <property type="protein sequence ID" value="SSK61697.1"/>
    <property type="molecule type" value="Genomic_DNA"/>
</dbReference>
<dbReference type="Proteomes" id="UP000252603">
    <property type="component" value="Unassembled WGS sequence"/>
</dbReference>
<protein>
    <submittedName>
        <fullName evidence="1">Uncharacterized protein</fullName>
    </submittedName>
</protein>
<organism evidence="1 2">
    <name type="scientific">Klebsiella pneumoniae</name>
    <dbReference type="NCBI Taxonomy" id="573"/>
    <lineage>
        <taxon>Bacteria</taxon>
        <taxon>Pseudomonadati</taxon>
        <taxon>Pseudomonadota</taxon>
        <taxon>Gammaproteobacteria</taxon>
        <taxon>Enterobacterales</taxon>
        <taxon>Enterobacteriaceae</taxon>
        <taxon>Klebsiella/Raoultella group</taxon>
        <taxon>Klebsiella</taxon>
        <taxon>Klebsiella pneumoniae complex</taxon>
    </lineage>
</organism>